<evidence type="ECO:0008006" key="4">
    <source>
        <dbReference type="Google" id="ProtNLM"/>
    </source>
</evidence>
<dbReference type="GeneID" id="85367536"/>
<evidence type="ECO:0000256" key="1">
    <source>
        <dbReference type="SAM" id="SignalP"/>
    </source>
</evidence>
<evidence type="ECO:0000313" key="3">
    <source>
        <dbReference type="Proteomes" id="UP001175211"/>
    </source>
</evidence>
<dbReference type="Proteomes" id="UP001175211">
    <property type="component" value="Unassembled WGS sequence"/>
</dbReference>
<comment type="caution">
    <text evidence="2">The sequence shown here is derived from an EMBL/GenBank/DDBJ whole genome shotgun (WGS) entry which is preliminary data.</text>
</comment>
<proteinExistence type="predicted"/>
<feature type="signal peptide" evidence="1">
    <location>
        <begin position="1"/>
        <end position="22"/>
    </location>
</feature>
<name>A0AA39JPH3_ARMTA</name>
<sequence length="98" mass="10935">MRRLLFMPSFSFAFLSWTVCCCHESICSEHLTPLTFRSFATRSPTLYLCRMFGLCLQNTCWIVQVDQQAAASIPENAVSGGPSQALFVSGFTLAFLLI</sequence>
<accession>A0AA39JPH3</accession>
<dbReference type="EMBL" id="JAUEPS010000049">
    <property type="protein sequence ID" value="KAK0445605.1"/>
    <property type="molecule type" value="Genomic_DNA"/>
</dbReference>
<evidence type="ECO:0000313" key="2">
    <source>
        <dbReference type="EMBL" id="KAK0445605.1"/>
    </source>
</evidence>
<feature type="chain" id="PRO_5041247903" description="Secreted protein" evidence="1">
    <location>
        <begin position="23"/>
        <end position="98"/>
    </location>
</feature>
<keyword evidence="1" id="KW-0732">Signal</keyword>
<protein>
    <recommendedName>
        <fullName evidence="4">Secreted protein</fullName>
    </recommendedName>
</protein>
<dbReference type="RefSeq" id="XP_060325509.1">
    <property type="nucleotide sequence ID" value="XM_060483988.1"/>
</dbReference>
<dbReference type="AlphaFoldDB" id="A0AA39JPH3"/>
<keyword evidence="3" id="KW-1185">Reference proteome</keyword>
<reference evidence="2" key="1">
    <citation type="submission" date="2023-06" db="EMBL/GenBank/DDBJ databases">
        <authorList>
            <consortium name="Lawrence Berkeley National Laboratory"/>
            <person name="Ahrendt S."/>
            <person name="Sahu N."/>
            <person name="Indic B."/>
            <person name="Wong-Bajracharya J."/>
            <person name="Merenyi Z."/>
            <person name="Ke H.-M."/>
            <person name="Monk M."/>
            <person name="Kocsube S."/>
            <person name="Drula E."/>
            <person name="Lipzen A."/>
            <person name="Balint B."/>
            <person name="Henrissat B."/>
            <person name="Andreopoulos B."/>
            <person name="Martin F.M."/>
            <person name="Harder C.B."/>
            <person name="Rigling D."/>
            <person name="Ford K.L."/>
            <person name="Foster G.D."/>
            <person name="Pangilinan J."/>
            <person name="Papanicolaou A."/>
            <person name="Barry K."/>
            <person name="LaButti K."/>
            <person name="Viragh M."/>
            <person name="Koriabine M."/>
            <person name="Yan M."/>
            <person name="Riley R."/>
            <person name="Champramary S."/>
            <person name="Plett K.L."/>
            <person name="Tsai I.J."/>
            <person name="Slot J."/>
            <person name="Sipos G."/>
            <person name="Plett J."/>
            <person name="Nagy L.G."/>
            <person name="Grigoriev I.V."/>
        </authorList>
    </citation>
    <scope>NUCLEOTIDE SEQUENCE</scope>
    <source>
        <strain evidence="2">CCBAS 213</strain>
    </source>
</reference>
<gene>
    <name evidence="2" type="ORF">EV420DRAFT_920458</name>
</gene>
<organism evidence="2 3">
    <name type="scientific">Armillaria tabescens</name>
    <name type="common">Ringless honey mushroom</name>
    <name type="synonym">Agaricus tabescens</name>
    <dbReference type="NCBI Taxonomy" id="1929756"/>
    <lineage>
        <taxon>Eukaryota</taxon>
        <taxon>Fungi</taxon>
        <taxon>Dikarya</taxon>
        <taxon>Basidiomycota</taxon>
        <taxon>Agaricomycotina</taxon>
        <taxon>Agaricomycetes</taxon>
        <taxon>Agaricomycetidae</taxon>
        <taxon>Agaricales</taxon>
        <taxon>Marasmiineae</taxon>
        <taxon>Physalacriaceae</taxon>
        <taxon>Desarmillaria</taxon>
    </lineage>
</organism>